<evidence type="ECO:0000256" key="1">
    <source>
        <dbReference type="SAM" id="MobiDB-lite"/>
    </source>
</evidence>
<feature type="region of interest" description="Disordered" evidence="1">
    <location>
        <begin position="212"/>
        <end position="240"/>
    </location>
</feature>
<organism evidence="2 3">
    <name type="scientific">Steccherinum ochraceum</name>
    <dbReference type="NCBI Taxonomy" id="92696"/>
    <lineage>
        <taxon>Eukaryota</taxon>
        <taxon>Fungi</taxon>
        <taxon>Dikarya</taxon>
        <taxon>Basidiomycota</taxon>
        <taxon>Agaricomycotina</taxon>
        <taxon>Agaricomycetes</taxon>
        <taxon>Polyporales</taxon>
        <taxon>Steccherinaceae</taxon>
        <taxon>Steccherinum</taxon>
    </lineage>
</organism>
<dbReference type="EMBL" id="RWJN01000315">
    <property type="protein sequence ID" value="TCD63211.1"/>
    <property type="molecule type" value="Genomic_DNA"/>
</dbReference>
<keyword evidence="3" id="KW-1185">Reference proteome</keyword>
<dbReference type="AlphaFoldDB" id="A0A4R0R6N8"/>
<accession>A0A4R0R6N8</accession>
<protein>
    <submittedName>
        <fullName evidence="2">Uncharacterized protein</fullName>
    </submittedName>
</protein>
<evidence type="ECO:0000313" key="2">
    <source>
        <dbReference type="EMBL" id="TCD63211.1"/>
    </source>
</evidence>
<name>A0A4R0R6N8_9APHY</name>
<reference evidence="2 3" key="1">
    <citation type="submission" date="2018-11" db="EMBL/GenBank/DDBJ databases">
        <title>Genome assembly of Steccherinum ochraceum LE-BIN_3174, the white-rot fungus of the Steccherinaceae family (The Residual Polyporoid clade, Polyporales, Basidiomycota).</title>
        <authorList>
            <person name="Fedorova T.V."/>
            <person name="Glazunova O.A."/>
            <person name="Landesman E.O."/>
            <person name="Moiseenko K.V."/>
            <person name="Psurtseva N.V."/>
            <person name="Savinova O.S."/>
            <person name="Shakhova N.V."/>
            <person name="Tyazhelova T.V."/>
            <person name="Vasina D.V."/>
        </authorList>
    </citation>
    <scope>NUCLEOTIDE SEQUENCE [LARGE SCALE GENOMIC DNA]</scope>
    <source>
        <strain evidence="2 3">LE-BIN_3174</strain>
    </source>
</reference>
<gene>
    <name evidence="2" type="ORF">EIP91_005850</name>
</gene>
<proteinExistence type="predicted"/>
<dbReference type="OrthoDB" id="2554033at2759"/>
<sequence length="240" mass="25693">MEYPRRASSTLGRSLFDPHAFLALPPPLPLPPFLLPPHSPSYAQLIMSHNARNTANSVEHSKPIPIAPHPGHGHARRGSDGFSDSSPSDSSSSSGDSPTSPLPSTPFTNGTAANPRIAPLSPSTSPILSYFLTSTSPKSPTTSFPFRRNFPPAVAEGSRLIPFHHPNRSSSHTNTKTCASISTLPIHPNPNLYLSRGLMLITSHILDDAEPDMMSSPSHHRRASMATWPGERGVAPTLPT</sequence>
<feature type="compositionally biased region" description="Low complexity" evidence="1">
    <location>
        <begin position="80"/>
        <end position="99"/>
    </location>
</feature>
<feature type="region of interest" description="Disordered" evidence="1">
    <location>
        <begin position="54"/>
        <end position="120"/>
    </location>
</feature>
<evidence type="ECO:0000313" key="3">
    <source>
        <dbReference type="Proteomes" id="UP000292702"/>
    </source>
</evidence>
<comment type="caution">
    <text evidence="2">The sequence shown here is derived from an EMBL/GenBank/DDBJ whole genome shotgun (WGS) entry which is preliminary data.</text>
</comment>
<dbReference type="Proteomes" id="UP000292702">
    <property type="component" value="Unassembled WGS sequence"/>
</dbReference>
<feature type="non-terminal residue" evidence="2">
    <location>
        <position position="240"/>
    </location>
</feature>